<evidence type="ECO:0000256" key="4">
    <source>
        <dbReference type="ARBA" id="ARBA00023163"/>
    </source>
</evidence>
<evidence type="ECO:0000313" key="9">
    <source>
        <dbReference type="EMBL" id="NEI32724.1"/>
    </source>
</evidence>
<evidence type="ECO:0000256" key="5">
    <source>
        <dbReference type="ARBA" id="ARBA00054626"/>
    </source>
</evidence>
<protein>
    <recommendedName>
        <fullName evidence="6">HTH-type transcriptional regulator TtuA</fullName>
    </recommendedName>
    <alternativeName>
        <fullName evidence="7">Tartrate utilization transcriptional regulator</fullName>
    </alternativeName>
</protein>
<dbReference type="Gene3D" id="3.40.190.290">
    <property type="match status" value="1"/>
</dbReference>
<evidence type="ECO:0000259" key="8">
    <source>
        <dbReference type="PROSITE" id="PS50931"/>
    </source>
</evidence>
<evidence type="ECO:0000256" key="1">
    <source>
        <dbReference type="ARBA" id="ARBA00009437"/>
    </source>
</evidence>
<dbReference type="InterPro" id="IPR058163">
    <property type="entry name" value="LysR-type_TF_proteobact-type"/>
</dbReference>
<dbReference type="GO" id="GO:0003677">
    <property type="term" value="F:DNA binding"/>
    <property type="evidence" value="ECO:0007669"/>
    <property type="project" value="UniProtKB-KW"/>
</dbReference>
<dbReference type="Gene3D" id="1.10.10.10">
    <property type="entry name" value="Winged helix-like DNA-binding domain superfamily/Winged helix DNA-binding domain"/>
    <property type="match status" value="1"/>
</dbReference>
<evidence type="ECO:0000313" key="10">
    <source>
        <dbReference type="Proteomes" id="UP000471560"/>
    </source>
</evidence>
<dbReference type="PANTHER" id="PTHR30537">
    <property type="entry name" value="HTH-TYPE TRANSCRIPTIONAL REGULATOR"/>
    <property type="match status" value="1"/>
</dbReference>
<feature type="domain" description="HTH lysR-type" evidence="8">
    <location>
        <begin position="1"/>
        <end position="59"/>
    </location>
</feature>
<dbReference type="Proteomes" id="UP000471560">
    <property type="component" value="Unassembled WGS sequence"/>
</dbReference>
<dbReference type="GO" id="GO:0003700">
    <property type="term" value="F:DNA-binding transcription factor activity"/>
    <property type="evidence" value="ECO:0007669"/>
    <property type="project" value="InterPro"/>
</dbReference>
<reference evidence="9 10" key="1">
    <citation type="submission" date="2019-12" db="EMBL/GenBank/DDBJ databases">
        <title>Rhizobium genotypes associated with high levels of biological nitrogen fixation by grain legumes in a temperate-maritime cropping system.</title>
        <authorList>
            <person name="Maluk M."/>
            <person name="Francesc Ferrando Molina F."/>
            <person name="Lopez Del Egido L."/>
            <person name="Lafos M."/>
            <person name="Langarica-Fuentes A."/>
            <person name="Gebre Yohannes G."/>
            <person name="Young M.W."/>
            <person name="Martin P."/>
            <person name="Gantlett R."/>
            <person name="Kenicer G."/>
            <person name="Hawes C."/>
            <person name="Begg G.S."/>
            <person name="Quilliam R.S."/>
            <person name="Squire G.R."/>
            <person name="Poole P.S."/>
            <person name="Young P.W."/>
            <person name="Iannetta P.M."/>
            <person name="James E.K."/>
        </authorList>
    </citation>
    <scope>NUCLEOTIDE SEQUENCE [LARGE SCALE GENOMIC DNA]</scope>
    <source>
        <strain evidence="9 10">JHI1096</strain>
    </source>
</reference>
<dbReference type="CDD" id="cd08422">
    <property type="entry name" value="PBP2_CrgA_like"/>
    <property type="match status" value="1"/>
</dbReference>
<dbReference type="InterPro" id="IPR005119">
    <property type="entry name" value="LysR_subst-bd"/>
</dbReference>
<evidence type="ECO:0000256" key="2">
    <source>
        <dbReference type="ARBA" id="ARBA00023015"/>
    </source>
</evidence>
<dbReference type="SUPFAM" id="SSF46785">
    <property type="entry name" value="Winged helix' DNA-binding domain"/>
    <property type="match status" value="1"/>
</dbReference>
<keyword evidence="2" id="KW-0805">Transcription regulation</keyword>
<accession>A0A6P0B1C5</accession>
<comment type="function">
    <text evidence="5">Transcriptional regulator of the ttuABCDE tartrate utilization operon.</text>
</comment>
<organism evidence="9 10">
    <name type="scientific">Rhizobium leguminosarum</name>
    <dbReference type="NCBI Taxonomy" id="384"/>
    <lineage>
        <taxon>Bacteria</taxon>
        <taxon>Pseudomonadati</taxon>
        <taxon>Pseudomonadota</taxon>
        <taxon>Alphaproteobacteria</taxon>
        <taxon>Hyphomicrobiales</taxon>
        <taxon>Rhizobiaceae</taxon>
        <taxon>Rhizobium/Agrobacterium group</taxon>
        <taxon>Rhizobium</taxon>
    </lineage>
</organism>
<dbReference type="InterPro" id="IPR036388">
    <property type="entry name" value="WH-like_DNA-bd_sf"/>
</dbReference>
<dbReference type="PANTHER" id="PTHR30537:SF5">
    <property type="entry name" value="HTH-TYPE TRANSCRIPTIONAL ACTIVATOR TTDR-RELATED"/>
    <property type="match status" value="1"/>
</dbReference>
<comment type="caution">
    <text evidence="9">The sequence shown here is derived from an EMBL/GenBank/DDBJ whole genome shotgun (WGS) entry which is preliminary data.</text>
</comment>
<keyword evidence="4" id="KW-0804">Transcription</keyword>
<evidence type="ECO:0000256" key="6">
    <source>
        <dbReference type="ARBA" id="ARBA00067332"/>
    </source>
</evidence>
<keyword evidence="3" id="KW-0238">DNA-binding</keyword>
<dbReference type="Pfam" id="PF03466">
    <property type="entry name" value="LysR_substrate"/>
    <property type="match status" value="1"/>
</dbReference>
<name>A0A6P0B1C5_RHILE</name>
<dbReference type="InterPro" id="IPR036390">
    <property type="entry name" value="WH_DNA-bd_sf"/>
</dbReference>
<comment type="similarity">
    <text evidence="1">Belongs to the LysR transcriptional regulatory family.</text>
</comment>
<dbReference type="FunFam" id="1.10.10.10:FF:000001">
    <property type="entry name" value="LysR family transcriptional regulator"/>
    <property type="match status" value="1"/>
</dbReference>
<sequence length="307" mass="33855">MESLTGIAAFVHAAEQQSYVAAARIMGSSPSAIGKAVARLEVRLGVRLFNRTTRKMSLTEAGTVFYERCKRIVDDLGDAEATILQSRDKPAGRLRVSMPHIFGHHIFMPILPSFVQSFPDIELDIDFEDRVVDLVAEGVDVAIRSGELADSGLIARFLCQQYFVICGSAEYFRCRGSPQMPADLIEHACIHFKYPSNGRIAPWAFLAPHERIILPKTLTFNNTDAGLQAALGGLGLSHLPDYVAEPYIQNGRLIPVLTSFMMPFGSLSLVWQSSRQLSPKVRAFADFVIERTASRSRAFQGAVTPPQ</sequence>
<evidence type="ECO:0000256" key="7">
    <source>
        <dbReference type="ARBA" id="ARBA00083243"/>
    </source>
</evidence>
<dbReference type="PROSITE" id="PS50931">
    <property type="entry name" value="HTH_LYSR"/>
    <property type="match status" value="1"/>
</dbReference>
<dbReference type="AlphaFoldDB" id="A0A6P0B1C5"/>
<dbReference type="RefSeq" id="WP_164575399.1">
    <property type="nucleotide sequence ID" value="NZ_WUEZ01000002.1"/>
</dbReference>
<dbReference type="EMBL" id="WUEZ01000002">
    <property type="protein sequence ID" value="NEI32724.1"/>
    <property type="molecule type" value="Genomic_DNA"/>
</dbReference>
<dbReference type="Pfam" id="PF00126">
    <property type="entry name" value="HTH_1"/>
    <property type="match status" value="1"/>
</dbReference>
<gene>
    <name evidence="9" type="ORF">GR204_01670</name>
</gene>
<dbReference type="InterPro" id="IPR000847">
    <property type="entry name" value="LysR_HTH_N"/>
</dbReference>
<dbReference type="SUPFAM" id="SSF53850">
    <property type="entry name" value="Periplasmic binding protein-like II"/>
    <property type="match status" value="1"/>
</dbReference>
<evidence type="ECO:0000256" key="3">
    <source>
        <dbReference type="ARBA" id="ARBA00023125"/>
    </source>
</evidence>
<proteinExistence type="inferred from homology"/>